<dbReference type="Proteomes" id="UP000051330">
    <property type="component" value="Unassembled WGS sequence"/>
</dbReference>
<accession>A0A0R1MH10</accession>
<proteinExistence type="predicted"/>
<sequence>MDLWNHINKKTTYEIHFDEDQFVNLAVARLKQGSPISRVQYTTRMASIKQSDGGIIYDAEQGDGTRETVAKAEYDLSKFDILTYLQNETGLTRRIIARILNGAAERVTADFKINPVAYEEYVGDLLNELKENHIAENIVYKMTDEEWDAELFKSEPLRGVVEGDTPNMVSV</sequence>
<gene>
    <name evidence="1" type="ORF">FD09_GL002049</name>
</gene>
<keyword evidence="2" id="KW-1185">Reference proteome</keyword>
<dbReference type="EMBL" id="AZEC01000034">
    <property type="protein sequence ID" value="KRL07206.1"/>
    <property type="molecule type" value="Genomic_DNA"/>
</dbReference>
<comment type="caution">
    <text evidence="1">The sequence shown here is derived from an EMBL/GenBank/DDBJ whole genome shotgun (WGS) entry which is preliminary data.</text>
</comment>
<dbReference type="OrthoDB" id="9804145at2"/>
<organism evidence="1 2">
    <name type="scientific">Schleiferilactobacillus perolens DSM 12744</name>
    <dbReference type="NCBI Taxonomy" id="1423792"/>
    <lineage>
        <taxon>Bacteria</taxon>
        <taxon>Bacillati</taxon>
        <taxon>Bacillota</taxon>
        <taxon>Bacilli</taxon>
        <taxon>Lactobacillales</taxon>
        <taxon>Lactobacillaceae</taxon>
        <taxon>Schleiferilactobacillus</taxon>
    </lineage>
</organism>
<dbReference type="RefSeq" id="WP_056988709.1">
    <property type="nucleotide sequence ID" value="NZ_AZEC01000034.1"/>
</dbReference>
<dbReference type="STRING" id="1423792.FD09_GL002049"/>
<reference evidence="1 2" key="1">
    <citation type="journal article" date="2015" name="Genome Announc.">
        <title>Expanding the biotechnology potential of lactobacilli through comparative genomics of 213 strains and associated genera.</title>
        <authorList>
            <person name="Sun Z."/>
            <person name="Harris H.M."/>
            <person name="McCann A."/>
            <person name="Guo C."/>
            <person name="Argimon S."/>
            <person name="Zhang W."/>
            <person name="Yang X."/>
            <person name="Jeffery I.B."/>
            <person name="Cooney J.C."/>
            <person name="Kagawa T.F."/>
            <person name="Liu W."/>
            <person name="Song Y."/>
            <person name="Salvetti E."/>
            <person name="Wrobel A."/>
            <person name="Rasinkangas P."/>
            <person name="Parkhill J."/>
            <person name="Rea M.C."/>
            <person name="O'Sullivan O."/>
            <person name="Ritari J."/>
            <person name="Douillard F.P."/>
            <person name="Paul Ross R."/>
            <person name="Yang R."/>
            <person name="Briner A.E."/>
            <person name="Felis G.E."/>
            <person name="de Vos W.M."/>
            <person name="Barrangou R."/>
            <person name="Klaenhammer T.R."/>
            <person name="Caufield P.W."/>
            <person name="Cui Y."/>
            <person name="Zhang H."/>
            <person name="O'Toole P.W."/>
        </authorList>
    </citation>
    <scope>NUCLEOTIDE SEQUENCE [LARGE SCALE GENOMIC DNA]</scope>
    <source>
        <strain evidence="1 2">DSM 12744</strain>
    </source>
</reference>
<name>A0A0R1MH10_9LACO</name>
<protein>
    <submittedName>
        <fullName evidence="1">Uncharacterized protein</fullName>
    </submittedName>
</protein>
<evidence type="ECO:0000313" key="1">
    <source>
        <dbReference type="EMBL" id="KRL07206.1"/>
    </source>
</evidence>
<evidence type="ECO:0000313" key="2">
    <source>
        <dbReference type="Proteomes" id="UP000051330"/>
    </source>
</evidence>
<dbReference type="AlphaFoldDB" id="A0A0R1MH10"/>